<comment type="caution">
    <text evidence="2">The sequence shown here is derived from an EMBL/GenBank/DDBJ whole genome shotgun (WGS) entry which is preliminary data.</text>
</comment>
<dbReference type="Gene3D" id="3.40.50.300">
    <property type="entry name" value="P-loop containing nucleotide triphosphate hydrolases"/>
    <property type="match status" value="1"/>
</dbReference>
<dbReference type="RefSeq" id="WP_215788329.1">
    <property type="nucleotide sequence ID" value="NZ_JAHKKG010000005.1"/>
</dbReference>
<gene>
    <name evidence="2" type="ORF">KOI35_16445</name>
</gene>
<reference evidence="2 3" key="1">
    <citation type="submission" date="2021-06" db="EMBL/GenBank/DDBJ databases">
        <title>Actinoplanes lichenicola sp. nov., and Actinoplanes ovalisporus sp. nov., isolated from lichen in Thailand.</title>
        <authorList>
            <person name="Saeng-In P."/>
            <person name="Kanchanasin P."/>
            <person name="Yuki M."/>
            <person name="Kudo T."/>
            <person name="Ohkuma M."/>
            <person name="Phongsopitanun W."/>
            <person name="Tanasupawat S."/>
        </authorList>
    </citation>
    <scope>NUCLEOTIDE SEQUENCE [LARGE SCALE GENOMIC DNA]</scope>
    <source>
        <strain evidence="2 3">NBRC 110975</strain>
    </source>
</reference>
<protein>
    <submittedName>
        <fullName evidence="2">NACHT domain-containing protein</fullName>
    </submittedName>
</protein>
<sequence length="936" mass="103405">MVAIESIVAKAGGRAASYVGQVAVSKLRRKALLDQATALIDRTTFDAFLTSLTAEQGAGFLAFLESPQFEHLALRTTVWHLAGRSEGDLADIRETARLSLRARLDLADEQLLTGVDLVMRLLTVASESAIQAHRTIDNGFAVGVVADLAVAAARQHELLEKLPDLRGVDRFSKTFRAQVGATRAKMRLAHLGRRAGIEYSDLHVDPTFHFPDGNSFAPENRATAETLDQYQRFVVLGDPGAGKSTFAAKLAHDLAVDAVEGMRGRVPFLVVAREHAEQLRTSRRPLVALLEDVAKDPYNIVPPAGAIEYLLLNGSAFVIIDGIDELGDAEARRRLADLVEAFAHHYPLVNIVVTSRSVGYDEAALDQEQFTAVRIAPFTEEQVADYARRWFGLEREQQALAESFLSESADIHDLRSNPLVLSLLCSLYESKHYIPPNRSQIYEKCAELLFEQWDQGRGVSVPMPYGTHMRPAVARLAWQMFTDPSGGQVLAREQVAELLIEYMLEERFDRWSEAADAANQFLDYCAGRAWLLTEMGVRNGQRVYGFTHRTFLEYFTAVHLVRLGPSPAQVWERLSDRIPDASWRNVAHLAVHRLERDADGGASGLMELLLNTAVASPQRPIHLQFAAEVASQIGLRSATLRRIAIECVRLAGELPSRARYRYSWTQIQTDALGDADRALKTLMAVQLPENVARLGSAVADALSGPEFDLADEAISYGLIAVELLETLSLVADVSEFLRRESGLSDFAEVRKWETRVGWASSEDVQTHGASILFKQVAYYYTYTHSGASHILSSVSDDAGPAQSAVSLLEALYRPLVEDPWPWLRAQNDQFTVSWAPSAEAELVFPRLQSEQLLALPPAARSAALLLLLVMMQHTNYDETDLDGPVGPLLKLAAARKTGRGRAAAVKRVETWDLLPEAEALVVSWINDEASPVLRHN</sequence>
<accession>A0ABS5YNY0</accession>
<dbReference type="Proteomes" id="UP001519654">
    <property type="component" value="Unassembled WGS sequence"/>
</dbReference>
<dbReference type="InterPro" id="IPR007111">
    <property type="entry name" value="NACHT_NTPase"/>
</dbReference>
<dbReference type="Pfam" id="PF05729">
    <property type="entry name" value="NACHT"/>
    <property type="match status" value="1"/>
</dbReference>
<dbReference type="PANTHER" id="PTHR46844">
    <property type="entry name" value="SLR5058 PROTEIN"/>
    <property type="match status" value="1"/>
</dbReference>
<name>A0ABS5YNY0_9ACTN</name>
<keyword evidence="3" id="KW-1185">Reference proteome</keyword>
<feature type="domain" description="NACHT" evidence="1">
    <location>
        <begin position="231"/>
        <end position="428"/>
    </location>
</feature>
<proteinExistence type="predicted"/>
<evidence type="ECO:0000313" key="3">
    <source>
        <dbReference type="Proteomes" id="UP001519654"/>
    </source>
</evidence>
<dbReference type="PANTHER" id="PTHR46844:SF1">
    <property type="entry name" value="SLR5058 PROTEIN"/>
    <property type="match status" value="1"/>
</dbReference>
<dbReference type="PROSITE" id="PS50837">
    <property type="entry name" value="NACHT"/>
    <property type="match status" value="1"/>
</dbReference>
<evidence type="ECO:0000259" key="1">
    <source>
        <dbReference type="PROSITE" id="PS50837"/>
    </source>
</evidence>
<dbReference type="EMBL" id="JAHKKG010000005">
    <property type="protein sequence ID" value="MBU2665093.1"/>
    <property type="molecule type" value="Genomic_DNA"/>
</dbReference>
<evidence type="ECO:0000313" key="2">
    <source>
        <dbReference type="EMBL" id="MBU2665093.1"/>
    </source>
</evidence>
<organism evidence="2 3">
    <name type="scientific">Paractinoplanes bogorensis</name>
    <dbReference type="NCBI Taxonomy" id="1610840"/>
    <lineage>
        <taxon>Bacteria</taxon>
        <taxon>Bacillati</taxon>
        <taxon>Actinomycetota</taxon>
        <taxon>Actinomycetes</taxon>
        <taxon>Micromonosporales</taxon>
        <taxon>Micromonosporaceae</taxon>
        <taxon>Paractinoplanes</taxon>
    </lineage>
</organism>
<dbReference type="SUPFAM" id="SSF52540">
    <property type="entry name" value="P-loop containing nucleoside triphosphate hydrolases"/>
    <property type="match status" value="1"/>
</dbReference>
<dbReference type="InterPro" id="IPR027417">
    <property type="entry name" value="P-loop_NTPase"/>
</dbReference>